<feature type="compositionally biased region" description="Low complexity" evidence="1">
    <location>
        <begin position="398"/>
        <end position="409"/>
    </location>
</feature>
<dbReference type="eggNOG" id="KOG0048">
    <property type="taxonomic scope" value="Eukaryota"/>
</dbReference>
<dbReference type="EMBL" id="GL378382">
    <property type="protein sequence ID" value="EFJ42477.1"/>
    <property type="molecule type" value="Genomic_DNA"/>
</dbReference>
<evidence type="ECO:0000313" key="5">
    <source>
        <dbReference type="Proteomes" id="UP000001058"/>
    </source>
</evidence>
<feature type="region of interest" description="Disordered" evidence="1">
    <location>
        <begin position="455"/>
        <end position="478"/>
    </location>
</feature>
<feature type="compositionally biased region" description="Gly residues" evidence="1">
    <location>
        <begin position="669"/>
        <end position="679"/>
    </location>
</feature>
<evidence type="ECO:0000259" key="2">
    <source>
        <dbReference type="PROSITE" id="PS50090"/>
    </source>
</evidence>
<feature type="domain" description="Myb-like" evidence="2">
    <location>
        <begin position="107"/>
        <end position="157"/>
    </location>
</feature>
<gene>
    <name evidence="4" type="ORF">VOLCADRAFT_97533</name>
</gene>
<dbReference type="InParanoid" id="D8UCZ5"/>
<organism evidence="5">
    <name type="scientific">Volvox carteri f. nagariensis</name>
    <dbReference type="NCBI Taxonomy" id="3068"/>
    <lineage>
        <taxon>Eukaryota</taxon>
        <taxon>Viridiplantae</taxon>
        <taxon>Chlorophyta</taxon>
        <taxon>core chlorophytes</taxon>
        <taxon>Chlorophyceae</taxon>
        <taxon>CS clade</taxon>
        <taxon>Chlamydomonadales</taxon>
        <taxon>Volvocaceae</taxon>
        <taxon>Volvox</taxon>
    </lineage>
</organism>
<reference evidence="4 5" key="1">
    <citation type="journal article" date="2010" name="Science">
        <title>Genomic analysis of organismal complexity in the multicellular green alga Volvox carteri.</title>
        <authorList>
            <person name="Prochnik S.E."/>
            <person name="Umen J."/>
            <person name="Nedelcu A.M."/>
            <person name="Hallmann A."/>
            <person name="Miller S.M."/>
            <person name="Nishii I."/>
            <person name="Ferris P."/>
            <person name="Kuo A."/>
            <person name="Mitros T."/>
            <person name="Fritz-Laylin L.K."/>
            <person name="Hellsten U."/>
            <person name="Chapman J."/>
            <person name="Simakov O."/>
            <person name="Rensing S.A."/>
            <person name="Terry A."/>
            <person name="Pangilinan J."/>
            <person name="Kapitonov V."/>
            <person name="Jurka J."/>
            <person name="Salamov A."/>
            <person name="Shapiro H."/>
            <person name="Schmutz J."/>
            <person name="Grimwood J."/>
            <person name="Lindquist E."/>
            <person name="Lucas S."/>
            <person name="Grigoriev I.V."/>
            <person name="Schmitt R."/>
            <person name="Kirk D."/>
            <person name="Rokhsar D.S."/>
        </authorList>
    </citation>
    <scope>NUCLEOTIDE SEQUENCE [LARGE SCALE GENOMIC DNA]</scope>
    <source>
        <strain evidence="5">f. Nagariensis / Eve</strain>
    </source>
</reference>
<dbReference type="Proteomes" id="UP000001058">
    <property type="component" value="Unassembled WGS sequence"/>
</dbReference>
<dbReference type="PANTHER" id="PTHR45614:SF150">
    <property type="entry name" value="MYB-LIKE DNA-BINDING DOMAIN CONTAINING PROTEIN, EXPRESSED"/>
    <property type="match status" value="1"/>
</dbReference>
<dbReference type="GeneID" id="9619593"/>
<name>D8UCZ5_VOLCA</name>
<feature type="compositionally biased region" description="Acidic residues" evidence="1">
    <location>
        <begin position="56"/>
        <end position="70"/>
    </location>
</feature>
<feature type="compositionally biased region" description="Gly residues" evidence="1">
    <location>
        <begin position="384"/>
        <end position="394"/>
    </location>
</feature>
<feature type="domain" description="HTH myb-type" evidence="3">
    <location>
        <begin position="112"/>
        <end position="161"/>
    </location>
</feature>
<dbReference type="GO" id="GO:0000981">
    <property type="term" value="F:DNA-binding transcription factor activity, RNA polymerase II-specific"/>
    <property type="evidence" value="ECO:0007669"/>
    <property type="project" value="TreeGrafter"/>
</dbReference>
<evidence type="ECO:0000259" key="3">
    <source>
        <dbReference type="PROSITE" id="PS51294"/>
    </source>
</evidence>
<feature type="compositionally biased region" description="Polar residues" evidence="1">
    <location>
        <begin position="39"/>
        <end position="51"/>
    </location>
</feature>
<dbReference type="InterPro" id="IPR017930">
    <property type="entry name" value="Myb_dom"/>
</dbReference>
<keyword evidence="5" id="KW-1185">Reference proteome</keyword>
<dbReference type="PANTHER" id="PTHR45614">
    <property type="entry name" value="MYB PROTEIN-RELATED"/>
    <property type="match status" value="1"/>
</dbReference>
<feature type="region of interest" description="Disordered" evidence="1">
    <location>
        <begin position="637"/>
        <end position="679"/>
    </location>
</feature>
<dbReference type="AlphaFoldDB" id="D8UCZ5"/>
<feature type="compositionally biased region" description="Polar residues" evidence="1">
    <location>
        <begin position="278"/>
        <end position="293"/>
    </location>
</feature>
<feature type="compositionally biased region" description="Gly residues" evidence="1">
    <location>
        <begin position="297"/>
        <end position="319"/>
    </location>
</feature>
<dbReference type="InterPro" id="IPR050560">
    <property type="entry name" value="MYB_TF"/>
</dbReference>
<evidence type="ECO:0000313" key="4">
    <source>
        <dbReference type="EMBL" id="EFJ42477.1"/>
    </source>
</evidence>
<dbReference type="Pfam" id="PF00249">
    <property type="entry name" value="Myb_DNA-binding"/>
    <property type="match status" value="1"/>
</dbReference>
<dbReference type="CDD" id="cd00167">
    <property type="entry name" value="SANT"/>
    <property type="match status" value="1"/>
</dbReference>
<feature type="compositionally biased region" description="Gly residues" evidence="1">
    <location>
        <begin position="872"/>
        <end position="892"/>
    </location>
</feature>
<dbReference type="Gene3D" id="1.10.10.60">
    <property type="entry name" value="Homeodomain-like"/>
    <property type="match status" value="1"/>
</dbReference>
<feature type="compositionally biased region" description="Acidic residues" evidence="1">
    <location>
        <begin position="227"/>
        <end position="238"/>
    </location>
</feature>
<dbReference type="PROSITE" id="PS51294">
    <property type="entry name" value="HTH_MYB"/>
    <property type="match status" value="1"/>
</dbReference>
<feature type="region of interest" description="Disordered" evidence="1">
    <location>
        <begin position="384"/>
        <end position="409"/>
    </location>
</feature>
<dbReference type="SMART" id="SM00717">
    <property type="entry name" value="SANT"/>
    <property type="match status" value="1"/>
</dbReference>
<dbReference type="GO" id="GO:0005634">
    <property type="term" value="C:nucleus"/>
    <property type="evidence" value="ECO:0007669"/>
    <property type="project" value="TreeGrafter"/>
</dbReference>
<accession>D8UCZ5</accession>
<sequence length="908" mass="92198">MDDENNSEAPAAGDSPGAGRGHKRERGLSKALSVLRASTKLQQQKRSSSSHARAIEEEEGGAEVEEDSASIEDSSRRRTGSGMTSLPRNINRQRAPSIVGTVDGQRQRNAPRGEWSPAEEAVLARKHMELGNKWTTISHFLPARSDNDVKNIWHSTLRSKNSERRSFLRTYARAVRDCANDAEARKQAYEMAQRVCGPPQPIEQALATVQQQYQQQLQMQANQQDEVLADGDSPEFEPDAERDSDQPAPGPGPDGPQPHSQAPQPAQESLGEVAVRSGTCSRTNSAPDSQQHSGGAKTAGGAIGLAGTGLGGGLSGAGGQQPQPPSSGGLELDDFLGGDLDLTAEDLMAMLGPQTSSQRCGPGSALLDSSLDAAGAHGTVFHCGDGGGGGGGRPSGPPRGAAGDRQQQQQLSVPLLPPHHLQDMQQQQQQQQPDAFDSLLAELEQRGRLHVVQPHPPLAGMLSLPLPEMGTPQQQQQPQQQPFFQDDVLGLGPLGTPYASYSAAAFTSPYHCTPGPNSLDLHSLGAVHRVGPGLVAPHNTYGELQSLASCSSTAEVLTSGQQGYLDPGSKQHLPQLNPTHLHQHQQLQLGPQPLGAPRRGSALGMFGTTAVAACCNESYSNGSSGLLSPRTFGAPLGLTSLNGTTPQHQHQQRPPGATGGTPRSLQTVGSGGGGGGGGCSATAAWQSGIWAPGLLRGVGSGAIATAATDSSPAATAAVGTESLTGEAAGSGAGACMTGSAGATPPPPPGSAVTAVAAGDGGGCCGSGGFSGQTGSGLLPVDLLSFLAAPAKVDVVTMGLDSGDLLDCMDCEGEALPETGSAGGGCGGNGGGGSISGCSAAEPADPLTLLMSGRGSLAQRPPPPQQQQQQVSGGRGGLVLRGAGGGAGGGGWRRAGASISKLLGVADKS</sequence>
<dbReference type="OrthoDB" id="2143914at2759"/>
<feature type="region of interest" description="Disordered" evidence="1">
    <location>
        <begin position="728"/>
        <end position="751"/>
    </location>
</feature>
<feature type="region of interest" description="Disordered" evidence="1">
    <location>
        <begin position="217"/>
        <end position="336"/>
    </location>
</feature>
<dbReference type="KEGG" id="vcn:VOLCADRAFT_97533"/>
<dbReference type="InterPro" id="IPR001005">
    <property type="entry name" value="SANT/Myb"/>
</dbReference>
<dbReference type="PROSITE" id="PS50090">
    <property type="entry name" value="MYB_LIKE"/>
    <property type="match status" value="1"/>
</dbReference>
<dbReference type="SUPFAM" id="SSF46689">
    <property type="entry name" value="Homeodomain-like"/>
    <property type="match status" value="1"/>
</dbReference>
<feature type="region of interest" description="Disordered" evidence="1">
    <location>
        <begin position="1"/>
        <end position="117"/>
    </location>
</feature>
<protein>
    <submittedName>
        <fullName evidence="4">Uncharacterized protein</fullName>
    </submittedName>
</protein>
<feature type="region of interest" description="Disordered" evidence="1">
    <location>
        <begin position="852"/>
        <end position="894"/>
    </location>
</feature>
<dbReference type="GO" id="GO:0000978">
    <property type="term" value="F:RNA polymerase II cis-regulatory region sequence-specific DNA binding"/>
    <property type="evidence" value="ECO:0007669"/>
    <property type="project" value="TreeGrafter"/>
</dbReference>
<dbReference type="RefSeq" id="XP_002956540.1">
    <property type="nucleotide sequence ID" value="XM_002956494.1"/>
</dbReference>
<dbReference type="InterPro" id="IPR009057">
    <property type="entry name" value="Homeodomain-like_sf"/>
</dbReference>
<feature type="compositionally biased region" description="Low complexity" evidence="1">
    <location>
        <begin position="257"/>
        <end position="267"/>
    </location>
</feature>
<evidence type="ECO:0000256" key="1">
    <source>
        <dbReference type="SAM" id="MobiDB-lite"/>
    </source>
</evidence>
<proteinExistence type="predicted"/>